<comment type="catalytic activity">
    <reaction evidence="8">
        <text>6-carboxy-5,6,7,8-tetrahydropterin + H(+) = 7-carboxy-7-carbaguanine + NH4(+)</text>
        <dbReference type="Rhea" id="RHEA:27974"/>
        <dbReference type="ChEBI" id="CHEBI:15378"/>
        <dbReference type="ChEBI" id="CHEBI:28938"/>
        <dbReference type="ChEBI" id="CHEBI:61032"/>
        <dbReference type="ChEBI" id="CHEBI:61036"/>
        <dbReference type="EC" id="4.3.99.3"/>
    </reaction>
</comment>
<dbReference type="SUPFAM" id="SSF102114">
    <property type="entry name" value="Radical SAM enzymes"/>
    <property type="match status" value="1"/>
</dbReference>
<dbReference type="UniPathway" id="UPA00391"/>
<evidence type="ECO:0000259" key="9">
    <source>
        <dbReference type="PROSITE" id="PS51918"/>
    </source>
</evidence>
<dbReference type="Pfam" id="PF04055">
    <property type="entry name" value="Radical_SAM"/>
    <property type="match status" value="1"/>
</dbReference>
<feature type="binding site" evidence="8">
    <location>
        <begin position="40"/>
        <end position="42"/>
    </location>
    <ligand>
        <name>substrate</name>
    </ligand>
</feature>
<protein>
    <recommendedName>
        <fullName evidence="8">7-carboxy-7-deazaguanine synthase</fullName>
        <shortName evidence="8">CDG synthase</shortName>
        <ecNumber evidence="8">4.3.99.3</ecNumber>
    </recommendedName>
    <alternativeName>
        <fullName evidence="8">Queuosine biosynthesis protein QueE</fullName>
    </alternativeName>
</protein>
<evidence type="ECO:0000313" key="11">
    <source>
        <dbReference type="Proteomes" id="UP000324233"/>
    </source>
</evidence>
<reference evidence="10 11" key="1">
    <citation type="submission" date="2019-08" db="EMBL/GenBank/DDBJ databases">
        <title>Deep-cultivation of Planctomycetes and their phenomic and genomic characterization uncovers novel biology.</title>
        <authorList>
            <person name="Wiegand S."/>
            <person name="Jogler M."/>
            <person name="Boedeker C."/>
            <person name="Pinto D."/>
            <person name="Vollmers J."/>
            <person name="Rivas-Marin E."/>
            <person name="Kohn T."/>
            <person name="Peeters S.H."/>
            <person name="Heuer A."/>
            <person name="Rast P."/>
            <person name="Oberbeckmann S."/>
            <person name="Bunk B."/>
            <person name="Jeske O."/>
            <person name="Meyerdierks A."/>
            <person name="Storesund J.E."/>
            <person name="Kallscheuer N."/>
            <person name="Luecker S."/>
            <person name="Lage O.M."/>
            <person name="Pohl T."/>
            <person name="Merkel B.J."/>
            <person name="Hornburger P."/>
            <person name="Mueller R.-W."/>
            <person name="Bruemmer F."/>
            <person name="Labrenz M."/>
            <person name="Spormann A.M."/>
            <person name="Op den Camp H."/>
            <person name="Overmann J."/>
            <person name="Amann R."/>
            <person name="Jetten M.S.M."/>
            <person name="Mascher T."/>
            <person name="Medema M.H."/>
            <person name="Devos D.P."/>
            <person name="Kaster A.-K."/>
            <person name="Ovreas L."/>
            <person name="Rohde M."/>
            <person name="Galperin M.Y."/>
            <person name="Jogler C."/>
        </authorList>
    </citation>
    <scope>NUCLEOTIDE SEQUENCE [LARGE SCALE GENOMIC DNA]</scope>
    <source>
        <strain evidence="10 11">OJF2</strain>
    </source>
</reference>
<dbReference type="GO" id="GO:0051539">
    <property type="term" value="F:4 iron, 4 sulfur cluster binding"/>
    <property type="evidence" value="ECO:0007669"/>
    <property type="project" value="UniProtKB-UniRule"/>
</dbReference>
<keyword evidence="7 8" id="KW-0456">Lyase</keyword>
<dbReference type="PANTHER" id="PTHR42836:SF1">
    <property type="entry name" value="7-CARBOXY-7-DEAZAGUANINE SYNTHASE"/>
    <property type="match status" value="1"/>
</dbReference>
<dbReference type="PROSITE" id="PS51918">
    <property type="entry name" value="RADICAL_SAM"/>
    <property type="match status" value="1"/>
</dbReference>
<comment type="cofactor">
    <cofactor evidence="8">
        <name>Mg(2+)</name>
        <dbReference type="ChEBI" id="CHEBI:18420"/>
    </cofactor>
</comment>
<dbReference type="AlphaFoldDB" id="A0A5B9VYM6"/>
<dbReference type="InterPro" id="IPR007197">
    <property type="entry name" value="rSAM"/>
</dbReference>
<dbReference type="HAMAP" id="MF_00917">
    <property type="entry name" value="QueE"/>
    <property type="match status" value="1"/>
</dbReference>
<keyword evidence="8" id="KW-0671">Queuosine biosynthesis</keyword>
<keyword evidence="2 8" id="KW-0949">S-adenosyl-L-methionine</keyword>
<dbReference type="GO" id="GO:0016840">
    <property type="term" value="F:carbon-nitrogen lyase activity"/>
    <property type="evidence" value="ECO:0007669"/>
    <property type="project" value="UniProtKB-UniRule"/>
</dbReference>
<comment type="cofactor">
    <cofactor evidence="8">
        <name>[4Fe-4S] cluster</name>
        <dbReference type="ChEBI" id="CHEBI:49883"/>
    </cofactor>
    <text evidence="8">Binds 1 [4Fe-4S] cluster. The cluster is coordinated with 3 cysteines and an exchangeable S-adenosyl-L-methionine.</text>
</comment>
<evidence type="ECO:0000256" key="4">
    <source>
        <dbReference type="ARBA" id="ARBA00022842"/>
    </source>
</evidence>
<dbReference type="Gene3D" id="3.20.20.70">
    <property type="entry name" value="Aldolase class I"/>
    <property type="match status" value="1"/>
</dbReference>
<proteinExistence type="inferred from homology"/>
<comment type="pathway">
    <text evidence="8">Purine metabolism; 7-cyano-7-deazaguanine biosynthesis.</text>
</comment>
<gene>
    <name evidence="10" type="primary">queE_1</name>
    <name evidence="8" type="synonym">queE</name>
    <name evidence="10" type="ORF">OJF2_15370</name>
</gene>
<keyword evidence="5 8" id="KW-0408">Iron</keyword>
<evidence type="ECO:0000256" key="1">
    <source>
        <dbReference type="ARBA" id="ARBA00022485"/>
    </source>
</evidence>
<dbReference type="InterPro" id="IPR024924">
    <property type="entry name" value="7-CO-7-deazaguanine_synth-like"/>
</dbReference>
<feature type="binding site" evidence="8">
    <location>
        <position position="66"/>
    </location>
    <ligand>
        <name>[4Fe-4S] cluster</name>
        <dbReference type="ChEBI" id="CHEBI:49883"/>
        <note>4Fe-4S-S-AdoMet</note>
    </ligand>
</feature>
<dbReference type="OrthoDB" id="9792276at2"/>
<comment type="cofactor">
    <cofactor evidence="8">
        <name>S-adenosyl-L-methionine</name>
        <dbReference type="ChEBI" id="CHEBI:59789"/>
    </cofactor>
    <text evidence="8">Binds 1 S-adenosyl-L-methionine per subunit.</text>
</comment>
<name>A0A5B9VYM6_9BACT</name>
<dbReference type="SFLD" id="SFLDS00029">
    <property type="entry name" value="Radical_SAM"/>
    <property type="match status" value="1"/>
</dbReference>
<comment type="caution">
    <text evidence="8">Lacks conserved residue(s) required for the propagation of feature annotation.</text>
</comment>
<keyword evidence="11" id="KW-1185">Reference proteome</keyword>
<dbReference type="GO" id="GO:0000287">
    <property type="term" value="F:magnesium ion binding"/>
    <property type="evidence" value="ECO:0007669"/>
    <property type="project" value="UniProtKB-UniRule"/>
</dbReference>
<feature type="binding site" evidence="8">
    <location>
        <begin position="65"/>
        <end position="67"/>
    </location>
    <ligand>
        <name>S-adenosyl-L-methionine</name>
        <dbReference type="ChEBI" id="CHEBI:59789"/>
    </ligand>
</feature>
<feature type="binding site" evidence="8">
    <location>
        <position position="59"/>
    </location>
    <ligand>
        <name>[4Fe-4S] cluster</name>
        <dbReference type="ChEBI" id="CHEBI:49883"/>
        <note>4Fe-4S-S-AdoMet</note>
    </ligand>
</feature>
<dbReference type="EMBL" id="CP042997">
    <property type="protein sequence ID" value="QEH33041.1"/>
    <property type="molecule type" value="Genomic_DNA"/>
</dbReference>
<dbReference type="EC" id="4.3.99.3" evidence="8"/>
<feature type="domain" description="Radical SAM core" evidence="9">
    <location>
        <begin position="46"/>
        <end position="236"/>
    </location>
</feature>
<feature type="binding site" evidence="8">
    <location>
        <position position="55"/>
    </location>
    <ligand>
        <name>substrate</name>
    </ligand>
</feature>
<organism evidence="10 11">
    <name type="scientific">Aquisphaera giovannonii</name>
    <dbReference type="NCBI Taxonomy" id="406548"/>
    <lineage>
        <taxon>Bacteria</taxon>
        <taxon>Pseudomonadati</taxon>
        <taxon>Planctomycetota</taxon>
        <taxon>Planctomycetia</taxon>
        <taxon>Isosphaerales</taxon>
        <taxon>Isosphaeraceae</taxon>
        <taxon>Aquisphaera</taxon>
    </lineage>
</organism>
<feature type="binding site" evidence="8">
    <location>
        <position position="68"/>
    </location>
    <ligand>
        <name>Mg(2+)</name>
        <dbReference type="ChEBI" id="CHEBI:18420"/>
    </ligand>
</feature>
<keyword evidence="3 8" id="KW-0479">Metal-binding</keyword>
<dbReference type="PIRSF" id="PIRSF000370">
    <property type="entry name" value="QueE"/>
    <property type="match status" value="1"/>
</dbReference>
<dbReference type="InterPro" id="IPR013785">
    <property type="entry name" value="Aldolase_TIM"/>
</dbReference>
<dbReference type="PANTHER" id="PTHR42836">
    <property type="entry name" value="7-CARBOXY-7-DEAZAGUANINE SYNTHASE"/>
    <property type="match status" value="1"/>
</dbReference>
<dbReference type="RefSeq" id="WP_148592646.1">
    <property type="nucleotide sequence ID" value="NZ_CP042997.1"/>
</dbReference>
<comment type="similarity">
    <text evidence="8">Belongs to the radical SAM superfamily. 7-carboxy-7-deazaguanine synthase family.</text>
</comment>
<evidence type="ECO:0000256" key="3">
    <source>
        <dbReference type="ARBA" id="ARBA00022723"/>
    </source>
</evidence>
<keyword evidence="4 8" id="KW-0460">Magnesium</keyword>
<feature type="binding site" evidence="8">
    <location>
        <position position="98"/>
    </location>
    <ligand>
        <name>substrate</name>
    </ligand>
</feature>
<evidence type="ECO:0000256" key="6">
    <source>
        <dbReference type="ARBA" id="ARBA00023014"/>
    </source>
</evidence>
<evidence type="ECO:0000256" key="8">
    <source>
        <dbReference type="HAMAP-Rule" id="MF_00917"/>
    </source>
</evidence>
<sequence length="241" mass="26724">MISAASNSVDHPADALARRLKALRSKPPGSLVIHEIYRSLQGESTFMGLPCVFIRLTACHLRCVYCDTRHAFHEGGPMTLDEVVERALGFGDDLVEITGGEPLLQPEVLPLMSRLADLGKTVLLETSGAVDTSAVDPRVRVILDLKTPGSGEVAANIWRNLDHLRPTDELKLVLCDRRDFDWAVEIVRELRLLERCPVLFSAAAGRLNATELAGWILETRLPIRLQIQQHKVLWDPNARGV</sequence>
<keyword evidence="1 8" id="KW-0004">4Fe-4S</keyword>
<dbReference type="GO" id="GO:0008616">
    <property type="term" value="P:tRNA queuosine(34) biosynthetic process"/>
    <property type="evidence" value="ECO:0007669"/>
    <property type="project" value="UniProtKB-UniRule"/>
</dbReference>
<dbReference type="GO" id="GO:1904047">
    <property type="term" value="F:S-adenosyl-L-methionine binding"/>
    <property type="evidence" value="ECO:0007669"/>
    <property type="project" value="UniProtKB-UniRule"/>
</dbReference>
<keyword evidence="6 8" id="KW-0411">Iron-sulfur</keyword>
<dbReference type="KEGG" id="agv:OJF2_15370"/>
<comment type="function">
    <text evidence="8">Catalyzes the complex heterocyclic radical-mediated conversion of 6-carboxy-5,6,7,8-tetrahydropterin (CPH4) to 7-carboxy-7-deazaguanine (CDG), a step common to the biosynthetic pathways of all 7-deazapurine-containing compounds.</text>
</comment>
<evidence type="ECO:0000256" key="2">
    <source>
        <dbReference type="ARBA" id="ARBA00022691"/>
    </source>
</evidence>
<accession>A0A5B9VYM6</accession>
<dbReference type="Proteomes" id="UP000324233">
    <property type="component" value="Chromosome"/>
</dbReference>
<dbReference type="CDD" id="cd01335">
    <property type="entry name" value="Radical_SAM"/>
    <property type="match status" value="1"/>
</dbReference>
<evidence type="ECO:0000256" key="7">
    <source>
        <dbReference type="ARBA" id="ARBA00023239"/>
    </source>
</evidence>
<evidence type="ECO:0000256" key="5">
    <source>
        <dbReference type="ARBA" id="ARBA00023004"/>
    </source>
</evidence>
<comment type="subunit">
    <text evidence="8">Homodimer.</text>
</comment>
<evidence type="ECO:0000313" key="10">
    <source>
        <dbReference type="EMBL" id="QEH33041.1"/>
    </source>
</evidence>
<dbReference type="InterPro" id="IPR058240">
    <property type="entry name" value="rSAM_sf"/>
</dbReference>
<feature type="binding site" evidence="8">
    <location>
        <position position="63"/>
    </location>
    <ligand>
        <name>[4Fe-4S] cluster</name>
        <dbReference type="ChEBI" id="CHEBI:49883"/>
        <note>4Fe-4S-S-AdoMet</note>
    </ligand>
</feature>
<feature type="binding site" evidence="8">
    <location>
        <position position="100"/>
    </location>
    <ligand>
        <name>S-adenosyl-L-methionine</name>
        <dbReference type="ChEBI" id="CHEBI:59789"/>
    </ligand>
</feature>